<organism evidence="2 3">
    <name type="scientific">Pleuronectes platessa</name>
    <name type="common">European plaice</name>
    <dbReference type="NCBI Taxonomy" id="8262"/>
    <lineage>
        <taxon>Eukaryota</taxon>
        <taxon>Metazoa</taxon>
        <taxon>Chordata</taxon>
        <taxon>Craniata</taxon>
        <taxon>Vertebrata</taxon>
        <taxon>Euteleostomi</taxon>
        <taxon>Actinopterygii</taxon>
        <taxon>Neopterygii</taxon>
        <taxon>Teleostei</taxon>
        <taxon>Neoteleostei</taxon>
        <taxon>Acanthomorphata</taxon>
        <taxon>Carangaria</taxon>
        <taxon>Pleuronectiformes</taxon>
        <taxon>Pleuronectoidei</taxon>
        <taxon>Pleuronectidae</taxon>
        <taxon>Pleuronectes</taxon>
    </lineage>
</organism>
<name>A0A9N7YC29_PLEPL</name>
<sequence length="293" mass="34144">MSGLARRYFDIKARMSSRERRWSEKKRRMLADITSLKGELKEAKAVQRDASESILHLRKLTEEQRVSTQEMEGELTQCKTRYEEVTWEKYNLMVNVESANTTLANKNEQLMETLKTMQTQMLQRTEGDAKVNFLKGLLRSEQAEKETCLQTSKELEARVEAMEMKVKDLENPLRREPVEGMEEEWLCVQEDSNTTGQKMEEEWLCEQEDSNTTGQKMEEEWLCVQEDSNTTGQKMEEEWLCVQEDSNTTGQKMEEEGLCVQEDSNTTGQKMEDLLLLNAARKRVIGADREKHC</sequence>
<proteinExistence type="predicted"/>
<dbReference type="Proteomes" id="UP001153269">
    <property type="component" value="Unassembled WGS sequence"/>
</dbReference>
<dbReference type="EMBL" id="CADEAL010000443">
    <property type="protein sequence ID" value="CAB1420228.1"/>
    <property type="molecule type" value="Genomic_DNA"/>
</dbReference>
<feature type="coiled-coil region" evidence="1">
    <location>
        <begin position="100"/>
        <end position="172"/>
    </location>
</feature>
<protein>
    <submittedName>
        <fullName evidence="2">Uncharacterized protein</fullName>
    </submittedName>
</protein>
<accession>A0A9N7YC29</accession>
<evidence type="ECO:0000256" key="1">
    <source>
        <dbReference type="SAM" id="Coils"/>
    </source>
</evidence>
<gene>
    <name evidence="2" type="ORF">PLEPLA_LOCUS8103</name>
</gene>
<reference evidence="2" key="1">
    <citation type="submission" date="2020-03" db="EMBL/GenBank/DDBJ databases">
        <authorList>
            <person name="Weist P."/>
        </authorList>
    </citation>
    <scope>NUCLEOTIDE SEQUENCE</scope>
</reference>
<keyword evidence="1" id="KW-0175">Coiled coil</keyword>
<evidence type="ECO:0000313" key="2">
    <source>
        <dbReference type="EMBL" id="CAB1420228.1"/>
    </source>
</evidence>
<comment type="caution">
    <text evidence="2">The sequence shown here is derived from an EMBL/GenBank/DDBJ whole genome shotgun (WGS) entry which is preliminary data.</text>
</comment>
<evidence type="ECO:0000313" key="3">
    <source>
        <dbReference type="Proteomes" id="UP001153269"/>
    </source>
</evidence>
<dbReference type="AlphaFoldDB" id="A0A9N7YC29"/>
<keyword evidence="3" id="KW-1185">Reference proteome</keyword>